<evidence type="ECO:0000259" key="2">
    <source>
        <dbReference type="Pfam" id="PF12688"/>
    </source>
</evidence>
<dbReference type="SMART" id="SM00028">
    <property type="entry name" value="TPR"/>
    <property type="match status" value="2"/>
</dbReference>
<protein>
    <submittedName>
        <fullName evidence="3">Tetratricopeptide repeat protein</fullName>
    </submittedName>
</protein>
<dbReference type="SUPFAM" id="SSF48452">
    <property type="entry name" value="TPR-like"/>
    <property type="match status" value="1"/>
</dbReference>
<proteinExistence type="predicted"/>
<evidence type="ECO:0000313" key="4">
    <source>
        <dbReference type="Proteomes" id="UP000273811"/>
    </source>
</evidence>
<dbReference type="OrthoDB" id="193829at2"/>
<organism evidence="3 4">
    <name type="scientific">Siminovitchia fortis</name>
    <dbReference type="NCBI Taxonomy" id="254758"/>
    <lineage>
        <taxon>Bacteria</taxon>
        <taxon>Bacillati</taxon>
        <taxon>Bacillota</taxon>
        <taxon>Bacilli</taxon>
        <taxon>Bacillales</taxon>
        <taxon>Bacillaceae</taxon>
        <taxon>Siminovitchia</taxon>
    </lineage>
</organism>
<dbReference type="InterPro" id="IPR041656">
    <property type="entry name" value="TPR_5"/>
</dbReference>
<dbReference type="Gene3D" id="1.25.40.10">
    <property type="entry name" value="Tetratricopeptide repeat domain"/>
    <property type="match status" value="1"/>
</dbReference>
<dbReference type="Pfam" id="PF12688">
    <property type="entry name" value="TPR_5"/>
    <property type="match status" value="1"/>
</dbReference>
<sequence length="170" mass="19563">MDISWTGMKRMEEKLELALKLKFEGELEKSRLLLLEILHDQPLNAEINFQCGQIHDALGLEEEALEFYKKAIKIGLPDELLKDAYVCLGSTYRVLGSYQKSLDVLSKGQDLFPDYRPLHIFKALTLYSLHEHQKAMEIMLKTLVETTSDAGIGNYGRALRYYSEHLKLVK</sequence>
<accession>A0A443IIN0</accession>
<keyword evidence="1" id="KW-0802">TPR repeat</keyword>
<dbReference type="EMBL" id="QYTU02000099">
    <property type="protein sequence ID" value="RWR03961.1"/>
    <property type="molecule type" value="Genomic_DNA"/>
</dbReference>
<comment type="caution">
    <text evidence="3">The sequence shown here is derived from an EMBL/GenBank/DDBJ whole genome shotgun (WGS) entry which is preliminary data.</text>
</comment>
<evidence type="ECO:0000313" key="3">
    <source>
        <dbReference type="EMBL" id="RWR03961.1"/>
    </source>
</evidence>
<dbReference type="PROSITE" id="PS50005">
    <property type="entry name" value="TPR"/>
    <property type="match status" value="1"/>
</dbReference>
<reference evidence="3" key="1">
    <citation type="submission" date="2018-12" db="EMBL/GenBank/DDBJ databases">
        <authorList>
            <person name="Sun L."/>
            <person name="Chen Z."/>
        </authorList>
    </citation>
    <scope>NUCLEOTIDE SEQUENCE [LARGE SCALE GENOMIC DNA]</scope>
    <source>
        <strain evidence="3">DSM 16012</strain>
    </source>
</reference>
<evidence type="ECO:0000256" key="1">
    <source>
        <dbReference type="PROSITE-ProRule" id="PRU00339"/>
    </source>
</evidence>
<feature type="repeat" description="TPR" evidence="1">
    <location>
        <begin position="82"/>
        <end position="115"/>
    </location>
</feature>
<feature type="domain" description="Tetratrico peptide repeat group 5" evidence="2">
    <location>
        <begin position="47"/>
        <end position="166"/>
    </location>
</feature>
<dbReference type="InterPro" id="IPR019734">
    <property type="entry name" value="TPR_rpt"/>
</dbReference>
<dbReference type="InterPro" id="IPR011990">
    <property type="entry name" value="TPR-like_helical_dom_sf"/>
</dbReference>
<keyword evidence="4" id="KW-1185">Reference proteome</keyword>
<dbReference type="RefSeq" id="WP_120076047.1">
    <property type="nucleotide sequence ID" value="NZ_CP126113.1"/>
</dbReference>
<dbReference type="Proteomes" id="UP000273811">
    <property type="component" value="Unassembled WGS sequence"/>
</dbReference>
<gene>
    <name evidence="3" type="ORF">D4N35_017830</name>
</gene>
<dbReference type="AlphaFoldDB" id="A0A443IIN0"/>
<name>A0A443IIN0_9BACI</name>